<comment type="caution">
    <text evidence="2">The sequence shown here is derived from an EMBL/GenBank/DDBJ whole genome shotgun (WGS) entry which is preliminary data.</text>
</comment>
<evidence type="ECO:0000256" key="1">
    <source>
        <dbReference type="SAM" id="MobiDB-lite"/>
    </source>
</evidence>
<dbReference type="Proteomes" id="UP000758603">
    <property type="component" value="Unassembled WGS sequence"/>
</dbReference>
<evidence type="ECO:0000313" key="3">
    <source>
        <dbReference type="Proteomes" id="UP000758603"/>
    </source>
</evidence>
<protein>
    <submittedName>
        <fullName evidence="2">Uncharacterized protein</fullName>
    </submittedName>
</protein>
<reference evidence="2" key="1">
    <citation type="journal article" date="2021" name="Nat. Commun.">
        <title>Genetic determinants of endophytism in the Arabidopsis root mycobiome.</title>
        <authorList>
            <person name="Mesny F."/>
            <person name="Miyauchi S."/>
            <person name="Thiergart T."/>
            <person name="Pickel B."/>
            <person name="Atanasova L."/>
            <person name="Karlsson M."/>
            <person name="Huettel B."/>
            <person name="Barry K.W."/>
            <person name="Haridas S."/>
            <person name="Chen C."/>
            <person name="Bauer D."/>
            <person name="Andreopoulos W."/>
            <person name="Pangilinan J."/>
            <person name="LaButti K."/>
            <person name="Riley R."/>
            <person name="Lipzen A."/>
            <person name="Clum A."/>
            <person name="Drula E."/>
            <person name="Henrissat B."/>
            <person name="Kohler A."/>
            <person name="Grigoriev I.V."/>
            <person name="Martin F.M."/>
            <person name="Hacquard S."/>
        </authorList>
    </citation>
    <scope>NUCLEOTIDE SEQUENCE</scope>
    <source>
        <strain evidence="2">MPI-SDFR-AT-0073</strain>
    </source>
</reference>
<feature type="region of interest" description="Disordered" evidence="1">
    <location>
        <begin position="169"/>
        <end position="192"/>
    </location>
</feature>
<name>A0A9P9A590_9PEZI</name>
<dbReference type="RefSeq" id="XP_045964765.1">
    <property type="nucleotide sequence ID" value="XM_046105371.1"/>
</dbReference>
<feature type="compositionally biased region" description="Basic and acidic residues" evidence="1">
    <location>
        <begin position="65"/>
        <end position="79"/>
    </location>
</feature>
<dbReference type="AlphaFoldDB" id="A0A9P9A590"/>
<dbReference type="GeneID" id="70134262"/>
<feature type="compositionally biased region" description="Polar residues" evidence="1">
    <location>
        <begin position="170"/>
        <end position="192"/>
    </location>
</feature>
<evidence type="ECO:0000313" key="2">
    <source>
        <dbReference type="EMBL" id="KAH6660634.1"/>
    </source>
</evidence>
<feature type="region of interest" description="Disordered" evidence="1">
    <location>
        <begin position="21"/>
        <end position="90"/>
    </location>
</feature>
<dbReference type="EMBL" id="JAGPXC010000001">
    <property type="protein sequence ID" value="KAH6660634.1"/>
    <property type="molecule type" value="Genomic_DNA"/>
</dbReference>
<gene>
    <name evidence="2" type="ORF">BKA67DRAFT_60836</name>
</gene>
<keyword evidence="3" id="KW-1185">Reference proteome</keyword>
<accession>A0A9P9A590</accession>
<dbReference type="OrthoDB" id="5357075at2759"/>
<organism evidence="2 3">
    <name type="scientific">Truncatella angustata</name>
    <dbReference type="NCBI Taxonomy" id="152316"/>
    <lineage>
        <taxon>Eukaryota</taxon>
        <taxon>Fungi</taxon>
        <taxon>Dikarya</taxon>
        <taxon>Ascomycota</taxon>
        <taxon>Pezizomycotina</taxon>
        <taxon>Sordariomycetes</taxon>
        <taxon>Xylariomycetidae</taxon>
        <taxon>Amphisphaeriales</taxon>
        <taxon>Sporocadaceae</taxon>
        <taxon>Truncatella</taxon>
    </lineage>
</organism>
<proteinExistence type="predicted"/>
<sequence length="281" mass="32062">MNMNGQHNMAHDELAAMFYRNMTLQQQPVPDQPIESTEAKPEPEPEQEQEPIVYASVHYTHSAHVAHEPEPVVERERPSSEPPQSRQPSAEDILTHYGVNPATLSASQMELFKTAEDAQKERLIELWRICPPSNTQENPAVAWSNTTVQQEEMLAQLRYERQIQEDAEKQTTMSMDGTPLTPVQTGQGEWSGTINYTEPYMMSGYEEMARREYEESARRAHEEAVQRPKNVYNHFGNAAGGPTYRPSNDPVYNTDWAMQQELMENRYGATQMGGWAGDMEL</sequence>